<evidence type="ECO:0000313" key="2">
    <source>
        <dbReference type="EMBL" id="QDV81222.1"/>
    </source>
</evidence>
<dbReference type="InterPro" id="IPR013216">
    <property type="entry name" value="Methyltransf_11"/>
</dbReference>
<dbReference type="Proteomes" id="UP000318081">
    <property type="component" value="Chromosome"/>
</dbReference>
<gene>
    <name evidence="2" type="primary">ubiG_1</name>
    <name evidence="2" type="ORF">TBK1r_01370</name>
</gene>
<name>A0ABX5XHD4_9BACT</name>
<organism evidence="2 3">
    <name type="scientific">Stieleria magnilauensis</name>
    <dbReference type="NCBI Taxonomy" id="2527963"/>
    <lineage>
        <taxon>Bacteria</taxon>
        <taxon>Pseudomonadati</taxon>
        <taxon>Planctomycetota</taxon>
        <taxon>Planctomycetia</taxon>
        <taxon>Pirellulales</taxon>
        <taxon>Pirellulaceae</taxon>
        <taxon>Stieleria</taxon>
    </lineage>
</organism>
<accession>A0ABX5XHD4</accession>
<proteinExistence type="predicted"/>
<dbReference type="GO" id="GO:0032259">
    <property type="term" value="P:methylation"/>
    <property type="evidence" value="ECO:0007669"/>
    <property type="project" value="UniProtKB-KW"/>
</dbReference>
<evidence type="ECO:0000259" key="1">
    <source>
        <dbReference type="Pfam" id="PF08241"/>
    </source>
</evidence>
<keyword evidence="2" id="KW-0489">Methyltransferase</keyword>
<dbReference type="CDD" id="cd02440">
    <property type="entry name" value="AdoMet_MTases"/>
    <property type="match status" value="1"/>
</dbReference>
<sequence length="266" mass="29180">MGIAFSDERASRYMWAHKLSPDARSAERTAIVNLLRAMDLPPTASVVDLGSGHGFVTDALVDALPHTTKITAVEASEDMLDGAAVHSGVEYRNTPLHMTGLPSESIDLVVSLAAFHHVPNKTITLAEIHRILRRGGQVVIADVEHGTRTQRFFDEIVAKYSSTGHDFDFVDPDMMANFARRAGLTHVASYASQTDWQFETTDSLVAFVTNLLSLEMDADTLLDALKSILGITRSRWGQYVLGWDLTFHVLVKLQPPVLPPTSVGRS</sequence>
<keyword evidence="2" id="KW-0830">Ubiquinone</keyword>
<dbReference type="EMBL" id="CP036432">
    <property type="protein sequence ID" value="QDV81222.1"/>
    <property type="molecule type" value="Genomic_DNA"/>
</dbReference>
<protein>
    <submittedName>
        <fullName evidence="2">Ubiquinone biosynthesis O-methyltransferase</fullName>
        <ecNumber evidence="2">2.1.1.222</ecNumber>
    </submittedName>
</protein>
<keyword evidence="3" id="KW-1185">Reference proteome</keyword>
<dbReference type="Gene3D" id="3.40.50.150">
    <property type="entry name" value="Vaccinia Virus protein VP39"/>
    <property type="match status" value="1"/>
</dbReference>
<dbReference type="Pfam" id="PF08241">
    <property type="entry name" value="Methyltransf_11"/>
    <property type="match status" value="1"/>
</dbReference>
<dbReference type="PANTHER" id="PTHR43861">
    <property type="entry name" value="TRANS-ACONITATE 2-METHYLTRANSFERASE-RELATED"/>
    <property type="match status" value="1"/>
</dbReference>
<dbReference type="InterPro" id="IPR029063">
    <property type="entry name" value="SAM-dependent_MTases_sf"/>
</dbReference>
<dbReference type="RefSeq" id="WP_145207055.1">
    <property type="nucleotide sequence ID" value="NZ_CP036432.1"/>
</dbReference>
<dbReference type="PANTHER" id="PTHR43861:SF1">
    <property type="entry name" value="TRANS-ACONITATE 2-METHYLTRANSFERASE"/>
    <property type="match status" value="1"/>
</dbReference>
<reference evidence="2 3" key="1">
    <citation type="submission" date="2019-02" db="EMBL/GenBank/DDBJ databases">
        <title>Deep-cultivation of Planctomycetes and their phenomic and genomic characterization uncovers novel biology.</title>
        <authorList>
            <person name="Wiegand S."/>
            <person name="Jogler M."/>
            <person name="Boedeker C."/>
            <person name="Pinto D."/>
            <person name="Vollmers J."/>
            <person name="Rivas-Marin E."/>
            <person name="Kohn T."/>
            <person name="Peeters S.H."/>
            <person name="Heuer A."/>
            <person name="Rast P."/>
            <person name="Oberbeckmann S."/>
            <person name="Bunk B."/>
            <person name="Jeske O."/>
            <person name="Meyerdierks A."/>
            <person name="Storesund J.E."/>
            <person name="Kallscheuer N."/>
            <person name="Luecker S."/>
            <person name="Lage O.M."/>
            <person name="Pohl T."/>
            <person name="Merkel B.J."/>
            <person name="Hornburger P."/>
            <person name="Mueller R.-W."/>
            <person name="Bruemmer F."/>
            <person name="Labrenz M."/>
            <person name="Spormann A.M."/>
            <person name="Op den Camp H."/>
            <person name="Overmann J."/>
            <person name="Amann R."/>
            <person name="Jetten M.S.M."/>
            <person name="Mascher T."/>
            <person name="Medema M.H."/>
            <person name="Devos D.P."/>
            <person name="Kaster A.-K."/>
            <person name="Ovreas L."/>
            <person name="Rohde M."/>
            <person name="Galperin M.Y."/>
            <person name="Jogler C."/>
        </authorList>
    </citation>
    <scope>NUCLEOTIDE SEQUENCE [LARGE SCALE GENOMIC DNA]</scope>
    <source>
        <strain evidence="2 3">TBK1r</strain>
    </source>
</reference>
<feature type="domain" description="Methyltransferase type 11" evidence="1">
    <location>
        <begin position="47"/>
        <end position="140"/>
    </location>
</feature>
<dbReference type="EC" id="2.1.1.222" evidence="2"/>
<evidence type="ECO:0000313" key="3">
    <source>
        <dbReference type="Proteomes" id="UP000318081"/>
    </source>
</evidence>
<dbReference type="SUPFAM" id="SSF53335">
    <property type="entry name" value="S-adenosyl-L-methionine-dependent methyltransferases"/>
    <property type="match status" value="1"/>
</dbReference>
<dbReference type="GO" id="GO:0102208">
    <property type="term" value="F:2-polyprenyl-6-hydroxyphenol methylase activity"/>
    <property type="evidence" value="ECO:0007669"/>
    <property type="project" value="UniProtKB-EC"/>
</dbReference>
<keyword evidence="2" id="KW-0808">Transferase</keyword>